<organism evidence="4 5">
    <name type="scientific">Alsobacter soli</name>
    <dbReference type="NCBI Taxonomy" id="2109933"/>
    <lineage>
        <taxon>Bacteria</taxon>
        <taxon>Pseudomonadati</taxon>
        <taxon>Pseudomonadota</taxon>
        <taxon>Alphaproteobacteria</taxon>
        <taxon>Hyphomicrobiales</taxon>
        <taxon>Alsobacteraceae</taxon>
        <taxon>Alsobacter</taxon>
    </lineage>
</organism>
<gene>
    <name evidence="4" type="primary">sufD</name>
    <name evidence="4" type="ORF">SLNSH_07330</name>
</gene>
<proteinExistence type="inferred from homology"/>
<keyword evidence="5" id="KW-1185">Reference proteome</keyword>
<dbReference type="OrthoDB" id="9768262at2"/>
<evidence type="ECO:0000259" key="3">
    <source>
        <dbReference type="Pfam" id="PF19295"/>
    </source>
</evidence>
<dbReference type="AlphaFoldDB" id="A0A2T1HVU3"/>
<comment type="caution">
    <text evidence="4">The sequence shown here is derived from an EMBL/GenBank/DDBJ whole genome shotgun (WGS) entry which is preliminary data.</text>
</comment>
<dbReference type="InterPro" id="IPR055346">
    <property type="entry name" value="Fe-S_cluster_assembly_SufBD"/>
</dbReference>
<comment type="similarity">
    <text evidence="1">Belongs to the iron-sulfur cluster assembly SufBD family.</text>
</comment>
<evidence type="ECO:0000259" key="2">
    <source>
        <dbReference type="Pfam" id="PF01458"/>
    </source>
</evidence>
<feature type="domain" description="SUF system FeS cluster assembly SufBD N-terminal" evidence="3">
    <location>
        <begin position="30"/>
        <end position="170"/>
    </location>
</feature>
<dbReference type="NCBIfam" id="TIGR01981">
    <property type="entry name" value="sufD"/>
    <property type="match status" value="1"/>
</dbReference>
<protein>
    <submittedName>
        <fullName evidence="4">Fe-S cluster assembly protein SufD</fullName>
    </submittedName>
</protein>
<accession>A0A2T1HVU3</accession>
<feature type="domain" description="SUF system FeS cluster assembly SufBD core" evidence="2">
    <location>
        <begin position="177"/>
        <end position="408"/>
    </location>
</feature>
<dbReference type="Proteomes" id="UP000239772">
    <property type="component" value="Unassembled WGS sequence"/>
</dbReference>
<dbReference type="InterPro" id="IPR037284">
    <property type="entry name" value="SUF_FeS_clus_asmbl_SufBD_sf"/>
</dbReference>
<dbReference type="GO" id="GO:0016226">
    <property type="term" value="P:iron-sulfur cluster assembly"/>
    <property type="evidence" value="ECO:0007669"/>
    <property type="project" value="InterPro"/>
</dbReference>
<evidence type="ECO:0000256" key="1">
    <source>
        <dbReference type="ARBA" id="ARBA00043967"/>
    </source>
</evidence>
<sequence length="437" mass="45891">MAQVTPMRTAAETQLLDLFPAVKARLPGAAEPRQQAYDAFAKAGLPHRRVEAWKYTDLRASLREAAPLADAPSAAVLGEVRTKAAPFAGLGPALAIVDGMFEPSLSDLHGMPAGVQAVGLAGALGTGHALAAQVGQAAQADDAVLALNAALMTDGVILRVAAGTQLERPLVVRFVRTGSQARAAFTRVLLVVEEGASLTLAETHEGPAGVGHQDNTVVEVITGDKATVQHVRLNADGGGAVDLSTLGVKLGADCAFTSFALVTAPALTRHQIFVTFAGENSRVSLNGGALLKGRQHADTTLVVNHAVPHCESRELYKHVLDGEATGVFQGKIIVEPHAQKTDGQMMSQAVLLGDNATMNNKPELEIFADDVVCAHGATCGQLDDDLLFYLRARGLPKPDAEALMLQAFVGEALEKVEDESIRDVLEGVVEAWLRARL</sequence>
<dbReference type="InterPro" id="IPR000825">
    <property type="entry name" value="SUF_FeS_clus_asmbl_SufBD_core"/>
</dbReference>
<evidence type="ECO:0000313" key="5">
    <source>
        <dbReference type="Proteomes" id="UP000239772"/>
    </source>
</evidence>
<dbReference type="InterPro" id="IPR045595">
    <property type="entry name" value="SufBD_N"/>
</dbReference>
<dbReference type="EMBL" id="PVZS01000006">
    <property type="protein sequence ID" value="PSC05781.1"/>
    <property type="molecule type" value="Genomic_DNA"/>
</dbReference>
<name>A0A2T1HVU3_9HYPH</name>
<dbReference type="PANTHER" id="PTHR43575:SF1">
    <property type="entry name" value="PROTEIN ABCI7, CHLOROPLASTIC"/>
    <property type="match status" value="1"/>
</dbReference>
<dbReference type="PANTHER" id="PTHR43575">
    <property type="entry name" value="PROTEIN ABCI7, CHLOROPLASTIC"/>
    <property type="match status" value="1"/>
</dbReference>
<reference evidence="5" key="1">
    <citation type="submission" date="2018-03" db="EMBL/GenBank/DDBJ databases">
        <authorList>
            <person name="Sun L."/>
            <person name="Liu H."/>
            <person name="Chen W."/>
            <person name="Huang K."/>
            <person name="Liu W."/>
            <person name="Gao X."/>
        </authorList>
    </citation>
    <scope>NUCLEOTIDE SEQUENCE [LARGE SCALE GENOMIC DNA]</scope>
    <source>
        <strain evidence="5">SH9</strain>
    </source>
</reference>
<evidence type="ECO:0000313" key="4">
    <source>
        <dbReference type="EMBL" id="PSC05781.1"/>
    </source>
</evidence>
<dbReference type="SUPFAM" id="SSF101960">
    <property type="entry name" value="Stabilizer of iron transporter SufD"/>
    <property type="match status" value="1"/>
</dbReference>
<dbReference type="Pfam" id="PF19295">
    <property type="entry name" value="SufBD_N"/>
    <property type="match status" value="1"/>
</dbReference>
<dbReference type="Pfam" id="PF01458">
    <property type="entry name" value="SUFBD_core"/>
    <property type="match status" value="1"/>
</dbReference>
<dbReference type="RefSeq" id="WP_106336024.1">
    <property type="nucleotide sequence ID" value="NZ_PVZS01000006.1"/>
</dbReference>
<dbReference type="InterPro" id="IPR011542">
    <property type="entry name" value="SUF_FeS_clus_asmbl_SufD"/>
</dbReference>